<keyword evidence="3" id="KW-1185">Reference proteome</keyword>
<proteinExistence type="predicted"/>
<gene>
    <name evidence="2" type="ORF">CYMTET_2837</name>
    <name evidence="1" type="ORF">CYMTET_54245</name>
</gene>
<reference evidence="2 3" key="1">
    <citation type="journal article" date="2015" name="Genome Biol. Evol.">
        <title>Comparative Genomics of a Bacterivorous Green Alga Reveals Evolutionary Causalities and Consequences of Phago-Mixotrophic Mode of Nutrition.</title>
        <authorList>
            <person name="Burns J.A."/>
            <person name="Paasch A."/>
            <person name="Narechania A."/>
            <person name="Kim E."/>
        </authorList>
    </citation>
    <scope>NUCLEOTIDE SEQUENCE [LARGE SCALE GENOMIC DNA]</scope>
    <source>
        <strain evidence="2">PLY_AMNH</strain>
    </source>
</reference>
<protein>
    <submittedName>
        <fullName evidence="2">Uncharacterized protein</fullName>
    </submittedName>
</protein>
<name>A0AAE0H4D9_9CHLO</name>
<dbReference type="Proteomes" id="UP001190700">
    <property type="component" value="Unassembled WGS sequence"/>
</dbReference>
<dbReference type="EMBL" id="LGRX02035271">
    <property type="protein sequence ID" value="KAK3235538.1"/>
    <property type="molecule type" value="Genomic_DNA"/>
</dbReference>
<sequence length="273" mass="31727">MPDFSALSCLASCENNPKPPLIADPRHVPRSWCGIYERTNELSLKEVIAGGHGDRDRSIVRIDHVRVRYCLPPHGGLASRDLLRQLDERDLRQRDRVHLFRDSYYLGAYVVVGGDSSHVVLHLLRSQPDRVHIARRALPKLDQLDAERIVRSLVPSEHAVRVDAPVTNSETNSQETEDDLHAISVCSADVRRGRRVTWRFVLRDHSEESDIREWRQQIRCRAIRDALLQRVVLIRVRVDDEDVRIVNFRDFSDREASEREHDNRDTLFDAFFF</sequence>
<reference evidence="2" key="2">
    <citation type="submission" date="2023-06" db="EMBL/GenBank/DDBJ databases">
        <title>Long-read-based genome assembly of the green algal bacterivore Cymbomonas tetramitiformis.</title>
        <authorList>
            <person name="Gyaltshen Y."/>
            <person name="Rozenberg A."/>
            <person name="Paasch A."/>
            <person name="Burns J.A."/>
            <person name="Warring S."/>
            <person name="Larson R."/>
            <person name="Maurer-Alcala X."/>
            <person name="Dacks J."/>
            <person name="Kim E."/>
        </authorList>
    </citation>
    <scope>NUCLEOTIDE SEQUENCE</scope>
    <source>
        <strain evidence="2">PLY_AMNH</strain>
    </source>
</reference>
<organism evidence="2 3">
    <name type="scientific">Cymbomonas tetramitiformis</name>
    <dbReference type="NCBI Taxonomy" id="36881"/>
    <lineage>
        <taxon>Eukaryota</taxon>
        <taxon>Viridiplantae</taxon>
        <taxon>Chlorophyta</taxon>
        <taxon>Pyramimonadophyceae</taxon>
        <taxon>Pyramimonadales</taxon>
        <taxon>Pyramimonadaceae</taxon>
        <taxon>Cymbomonas</taxon>
    </lineage>
</organism>
<comment type="caution">
    <text evidence="2">The sequence shown here is derived from an EMBL/GenBank/DDBJ whole genome shotgun (WGS) entry which is preliminary data.</text>
</comment>
<dbReference type="EMBL" id="LGRX02000048">
    <property type="protein sequence ID" value="KAK3289708.1"/>
    <property type="molecule type" value="Genomic_DNA"/>
</dbReference>
<evidence type="ECO:0000313" key="3">
    <source>
        <dbReference type="Proteomes" id="UP001190700"/>
    </source>
</evidence>
<evidence type="ECO:0000313" key="1">
    <source>
        <dbReference type="EMBL" id="KAK3235538.1"/>
    </source>
</evidence>
<dbReference type="AlphaFoldDB" id="A0AAE0H4D9"/>
<evidence type="ECO:0000313" key="2">
    <source>
        <dbReference type="EMBL" id="KAK3289708.1"/>
    </source>
</evidence>
<accession>A0AAE0H4D9</accession>